<dbReference type="RefSeq" id="WP_160115208.1">
    <property type="nucleotide sequence ID" value="NZ_FNVA01000006.1"/>
</dbReference>
<keyword evidence="2" id="KW-0732">Signal</keyword>
<reference evidence="3 4" key="1">
    <citation type="submission" date="2016-10" db="EMBL/GenBank/DDBJ databases">
        <authorList>
            <person name="de Groot N.N."/>
        </authorList>
    </citation>
    <scope>NUCLEOTIDE SEQUENCE [LARGE SCALE GENOMIC DNA]</scope>
    <source>
        <strain evidence="3 4">DSM 22489</strain>
    </source>
</reference>
<organism evidence="3 4">
    <name type="scientific">Bryocella elongata</name>
    <dbReference type="NCBI Taxonomy" id="863522"/>
    <lineage>
        <taxon>Bacteria</taxon>
        <taxon>Pseudomonadati</taxon>
        <taxon>Acidobacteriota</taxon>
        <taxon>Terriglobia</taxon>
        <taxon>Terriglobales</taxon>
        <taxon>Acidobacteriaceae</taxon>
        <taxon>Bryocella</taxon>
    </lineage>
</organism>
<dbReference type="OrthoDB" id="120564at2"/>
<evidence type="ECO:0000256" key="2">
    <source>
        <dbReference type="SAM" id="SignalP"/>
    </source>
</evidence>
<proteinExistence type="predicted"/>
<dbReference type="EMBL" id="FNVA01000006">
    <property type="protein sequence ID" value="SEG53929.1"/>
    <property type="molecule type" value="Genomic_DNA"/>
</dbReference>
<dbReference type="Proteomes" id="UP000236728">
    <property type="component" value="Unassembled WGS sequence"/>
</dbReference>
<evidence type="ECO:0000313" key="4">
    <source>
        <dbReference type="Proteomes" id="UP000236728"/>
    </source>
</evidence>
<evidence type="ECO:0000256" key="1">
    <source>
        <dbReference type="SAM" id="MobiDB-lite"/>
    </source>
</evidence>
<feature type="compositionally biased region" description="Pro residues" evidence="1">
    <location>
        <begin position="224"/>
        <end position="233"/>
    </location>
</feature>
<feature type="region of interest" description="Disordered" evidence="1">
    <location>
        <begin position="204"/>
        <end position="251"/>
    </location>
</feature>
<protein>
    <submittedName>
        <fullName evidence="3">Uncharacterized protein</fullName>
    </submittedName>
</protein>
<feature type="signal peptide" evidence="2">
    <location>
        <begin position="1"/>
        <end position="29"/>
    </location>
</feature>
<feature type="chain" id="PRO_5009293167" evidence="2">
    <location>
        <begin position="30"/>
        <end position="251"/>
    </location>
</feature>
<accession>A0A1H6AZ86</accession>
<keyword evidence="4" id="KW-1185">Reference proteome</keyword>
<name>A0A1H6AZ86_9BACT</name>
<sequence length="251" mass="26651">MSLRIHSSTIHSLLVVLLLASAFMRRAEAQGTAVPQPDATLGAALRSLASRAGVVFVGQVTQVERTGEVVLVHFRVDQQILGDAPSSFVLREWAGLWPNGEQRYYPGLRAMFFLHAASGSGFSSPVDGADGVVPAIPQGAEAIPLLDTRRLDARLQRSVGNPLPDASVSAVLLTEAASLVQGWQAPVWTEPVRRPLPVEAIPSIVSTDPGTGAPIRVHRLQPSVPKPQPPQPDPVATSPSSRIAPIAYAPR</sequence>
<evidence type="ECO:0000313" key="3">
    <source>
        <dbReference type="EMBL" id="SEG53929.1"/>
    </source>
</evidence>
<dbReference type="AlphaFoldDB" id="A0A1H6AZ86"/>
<gene>
    <name evidence="3" type="ORF">SAMN05421819_3390</name>
</gene>